<dbReference type="GO" id="GO:0032259">
    <property type="term" value="P:methylation"/>
    <property type="evidence" value="ECO:0007669"/>
    <property type="project" value="UniProtKB-KW"/>
</dbReference>
<evidence type="ECO:0000313" key="3">
    <source>
        <dbReference type="Proteomes" id="UP000523139"/>
    </source>
</evidence>
<accession>A0A7X8TI07</accession>
<name>A0A7X8TI07_9MICC</name>
<comment type="caution">
    <text evidence="2">The sequence shown here is derived from an EMBL/GenBank/DDBJ whole genome shotgun (WGS) entry which is preliminary data.</text>
</comment>
<dbReference type="GO" id="GO:0008168">
    <property type="term" value="F:methyltransferase activity"/>
    <property type="evidence" value="ECO:0007669"/>
    <property type="project" value="UniProtKB-KW"/>
</dbReference>
<evidence type="ECO:0000313" key="2">
    <source>
        <dbReference type="EMBL" id="NLS09117.1"/>
    </source>
</evidence>
<evidence type="ECO:0000259" key="1">
    <source>
        <dbReference type="Pfam" id="PF18096"/>
    </source>
</evidence>
<dbReference type="EMBL" id="JABAHY010000002">
    <property type="protein sequence ID" value="NLS09117.1"/>
    <property type="molecule type" value="Genomic_DNA"/>
</dbReference>
<reference evidence="2 3" key="1">
    <citation type="submission" date="2020-04" db="EMBL/GenBank/DDBJ databases">
        <title>Nesterenkonia sp. nov., isolated from marine sediment.</title>
        <authorList>
            <person name="Zhang G."/>
        </authorList>
    </citation>
    <scope>NUCLEOTIDE SEQUENCE [LARGE SCALE GENOMIC DNA]</scope>
    <source>
        <strain evidence="2 3">MY13</strain>
    </source>
</reference>
<dbReference type="RefSeq" id="WP_168886613.1">
    <property type="nucleotide sequence ID" value="NZ_JABAHY010000002.1"/>
</dbReference>
<proteinExistence type="predicted"/>
<dbReference type="InterPro" id="IPR029063">
    <property type="entry name" value="SAM-dependent_MTases_sf"/>
</dbReference>
<sequence>MADDVSSLTPVLTAEAWELLNSLPDYEQNDADGLNTSLRKQGWPAETVAAVLTQLRLRRDAKAKFGSFAQRMLLTETGLQQATRIPVAIRHARRFRQAGVEHVADLGCGIGADSLALASAGLQVVAVEADESTSAAATINLMAFPEAQVRHTTAEDFATEHGLLPPSDPPSGWGLWLDPARRNDRSRIWDPEEFSPPLSFVTELTSTGIPLGVKLGPGIPHDLIPADCEAEWVSIDGELVEVVLWFNALARHDAEGRLIRRAATVLTSVPEEEPLEDGATEGILPRIATAELVSAEDFGQGLSAEPVGRSGLEGVLWEPDPAVIRAGLVAELCEQLGGRMLDEHIAYFSTDSEIDTPFARGYRVMEVLDFNVKGLKRWCAEQEVTSVEIKKRGVDVVPEQLRKQLLPKKPRGPKRHLTLVITRLGDDRVAAVVEPLG</sequence>
<keyword evidence="3" id="KW-1185">Reference proteome</keyword>
<dbReference type="Gene3D" id="3.40.50.150">
    <property type="entry name" value="Vaccinia Virus protein VP39"/>
    <property type="match status" value="1"/>
</dbReference>
<gene>
    <name evidence="2" type="ORF">HGQ17_03675</name>
</gene>
<dbReference type="AlphaFoldDB" id="A0A7X8TI07"/>
<dbReference type="Proteomes" id="UP000523139">
    <property type="component" value="Unassembled WGS sequence"/>
</dbReference>
<dbReference type="SUPFAM" id="SSF53335">
    <property type="entry name" value="S-adenosyl-L-methionine-dependent methyltransferases"/>
    <property type="match status" value="1"/>
</dbReference>
<dbReference type="CDD" id="cd02440">
    <property type="entry name" value="AdoMet_MTases"/>
    <property type="match status" value="1"/>
</dbReference>
<keyword evidence="2" id="KW-0808">Transferase</keyword>
<dbReference type="InterPro" id="IPR041497">
    <property type="entry name" value="Thump-like"/>
</dbReference>
<organism evidence="2 3">
    <name type="scientific">Nesterenkonia sedimenti</name>
    <dbReference type="NCBI Taxonomy" id="1463632"/>
    <lineage>
        <taxon>Bacteria</taxon>
        <taxon>Bacillati</taxon>
        <taxon>Actinomycetota</taxon>
        <taxon>Actinomycetes</taxon>
        <taxon>Micrococcales</taxon>
        <taxon>Micrococcaceae</taxon>
        <taxon>Nesterenkonia</taxon>
    </lineage>
</organism>
<dbReference type="Pfam" id="PF18096">
    <property type="entry name" value="Thump_like"/>
    <property type="match status" value="1"/>
</dbReference>
<protein>
    <submittedName>
        <fullName evidence="2">SAM-dependent methyltransferase</fullName>
    </submittedName>
</protein>
<keyword evidence="2" id="KW-0489">Methyltransferase</keyword>
<feature type="domain" description="THUMP-like" evidence="1">
    <location>
        <begin position="359"/>
        <end position="435"/>
    </location>
</feature>